<dbReference type="EMBL" id="CAUYUJ010014416">
    <property type="protein sequence ID" value="CAK0840986.1"/>
    <property type="molecule type" value="Genomic_DNA"/>
</dbReference>
<evidence type="ECO:0000313" key="1">
    <source>
        <dbReference type="EMBL" id="CAK0840986.1"/>
    </source>
</evidence>
<reference evidence="1" key="1">
    <citation type="submission" date="2023-10" db="EMBL/GenBank/DDBJ databases">
        <authorList>
            <person name="Chen Y."/>
            <person name="Shah S."/>
            <person name="Dougan E. K."/>
            <person name="Thang M."/>
            <person name="Chan C."/>
        </authorList>
    </citation>
    <scope>NUCLEOTIDE SEQUENCE [LARGE SCALE GENOMIC DNA]</scope>
</reference>
<sequence length="727" mass="80294">MDEWGIAALEAEATATAADLDRVLREWAEAADVAANDTIMDEWSLAAAAASGDCPNEPSASGAGNSELQGPCDLLQCTSGTAFRQFAKSVKNIDDAVTYAGMACHFLHDEDAYRAHVNCPDEVEEILARIMDPHGFKRLSSQSVDADSSGKTRHYMGAAKLTLSCGVFLVQRGQANALVERLVASARGNGFEPAVFLERHRGDETPFAKVRVQTRIGGTTMASAAPPEQLADQDADAEVPLCQKLEGAMVAYAVNTKVYQNELLCGALFTSTSGCKALLASFELLQPLSSLDRCKAECYVEMFRCLSNVLPSRSQFRRVQRLAITDGDGALDLAERVYRYRNRDELVGTLHLKCLVHRVYHCIKKPWVTGIIRWSLSLRGPNYFVDFVTILSNWLQDKLILQWIWTSPTSWPIFQQVTASLVTMIGSAVLAVQLAKQEMMAAYRALDETERRRLDEVGKAAAQAHRLDGPSFSVDKYARKRLRRQRGEVGAELRQLELALKQDISEKDAVDLKPSTSMALPSSGDWDSNLKAVITGVREDNKRDRQFEEIVGNELATYSAKESSTRDAADKFAYDDVGKVSGESASLPVPDLGVQGQCVFRHIEGKFDLVSKDALALAKVNRETHFGQGLYAVAQSTWGQLHKPILFQNAPAFSREEKRAGRHTLCHKANMCLCGFAGRATEVMFKQFNACIKALTRHDKHLRRSLHECNFVYSITGVEVTCPPEPE</sequence>
<evidence type="ECO:0000313" key="2">
    <source>
        <dbReference type="Proteomes" id="UP001189429"/>
    </source>
</evidence>
<dbReference type="Proteomes" id="UP001189429">
    <property type="component" value="Unassembled WGS sequence"/>
</dbReference>
<accession>A0ABN9T7C3</accession>
<organism evidence="1 2">
    <name type="scientific">Prorocentrum cordatum</name>
    <dbReference type="NCBI Taxonomy" id="2364126"/>
    <lineage>
        <taxon>Eukaryota</taxon>
        <taxon>Sar</taxon>
        <taxon>Alveolata</taxon>
        <taxon>Dinophyceae</taxon>
        <taxon>Prorocentrales</taxon>
        <taxon>Prorocentraceae</taxon>
        <taxon>Prorocentrum</taxon>
    </lineage>
</organism>
<keyword evidence="2" id="KW-1185">Reference proteome</keyword>
<gene>
    <name evidence="1" type="ORF">PCOR1329_LOCUS36290</name>
</gene>
<proteinExistence type="predicted"/>
<comment type="caution">
    <text evidence="1">The sequence shown here is derived from an EMBL/GenBank/DDBJ whole genome shotgun (WGS) entry which is preliminary data.</text>
</comment>
<feature type="non-terminal residue" evidence="1">
    <location>
        <position position="727"/>
    </location>
</feature>
<name>A0ABN9T7C3_9DINO</name>
<protein>
    <submittedName>
        <fullName evidence="1">Uncharacterized protein</fullName>
    </submittedName>
</protein>